<dbReference type="Proteomes" id="UP001066276">
    <property type="component" value="Chromosome 11"/>
</dbReference>
<proteinExistence type="predicted"/>
<evidence type="ECO:0000313" key="2">
    <source>
        <dbReference type="Proteomes" id="UP001066276"/>
    </source>
</evidence>
<reference evidence="1" key="1">
    <citation type="journal article" date="2022" name="bioRxiv">
        <title>Sequencing and chromosome-scale assembly of the giantPleurodeles waltlgenome.</title>
        <authorList>
            <person name="Brown T."/>
            <person name="Elewa A."/>
            <person name="Iarovenko S."/>
            <person name="Subramanian E."/>
            <person name="Araus A.J."/>
            <person name="Petzold A."/>
            <person name="Susuki M."/>
            <person name="Suzuki K.-i.T."/>
            <person name="Hayashi T."/>
            <person name="Toyoda A."/>
            <person name="Oliveira C."/>
            <person name="Osipova E."/>
            <person name="Leigh N.D."/>
            <person name="Simon A."/>
            <person name="Yun M.H."/>
        </authorList>
    </citation>
    <scope>NUCLEOTIDE SEQUENCE</scope>
    <source>
        <strain evidence="1">20211129_DDA</strain>
        <tissue evidence="1">Liver</tissue>
    </source>
</reference>
<name>A0AAV7L8D5_PLEWA</name>
<comment type="caution">
    <text evidence="1">The sequence shown here is derived from an EMBL/GenBank/DDBJ whole genome shotgun (WGS) entry which is preliminary data.</text>
</comment>
<sequence>MHHFLTHEGARVATEAGLGSPGGVRSLFATAIVPMYPGPTPIRALGDSCEVLIRTVSRHNPHHFDFSRFDSKEGCNKS</sequence>
<dbReference type="AlphaFoldDB" id="A0AAV7L8D5"/>
<evidence type="ECO:0000313" key="1">
    <source>
        <dbReference type="EMBL" id="KAJ1087891.1"/>
    </source>
</evidence>
<gene>
    <name evidence="1" type="ORF">NDU88_001050</name>
</gene>
<keyword evidence="2" id="KW-1185">Reference proteome</keyword>
<protein>
    <submittedName>
        <fullName evidence="1">Uncharacterized protein</fullName>
    </submittedName>
</protein>
<dbReference type="EMBL" id="JANPWB010000015">
    <property type="protein sequence ID" value="KAJ1087891.1"/>
    <property type="molecule type" value="Genomic_DNA"/>
</dbReference>
<organism evidence="1 2">
    <name type="scientific">Pleurodeles waltl</name>
    <name type="common">Iberian ribbed newt</name>
    <dbReference type="NCBI Taxonomy" id="8319"/>
    <lineage>
        <taxon>Eukaryota</taxon>
        <taxon>Metazoa</taxon>
        <taxon>Chordata</taxon>
        <taxon>Craniata</taxon>
        <taxon>Vertebrata</taxon>
        <taxon>Euteleostomi</taxon>
        <taxon>Amphibia</taxon>
        <taxon>Batrachia</taxon>
        <taxon>Caudata</taxon>
        <taxon>Salamandroidea</taxon>
        <taxon>Salamandridae</taxon>
        <taxon>Pleurodelinae</taxon>
        <taxon>Pleurodeles</taxon>
    </lineage>
</organism>
<accession>A0AAV7L8D5</accession>